<proteinExistence type="predicted"/>
<protein>
    <submittedName>
        <fullName evidence="2">Uncharacterized protein</fullName>
    </submittedName>
</protein>
<evidence type="ECO:0000313" key="2">
    <source>
        <dbReference type="EMBL" id="CAH2222648.1"/>
    </source>
</evidence>
<dbReference type="InterPro" id="IPR004244">
    <property type="entry name" value="Transposase_22"/>
</dbReference>
<sequence length="297" mass="33102">MPGGLTDTPQQPHQLSSRSHGRLPANPRSLDTRAGGPRNSRCPTCSQPLEAESSTLANVSADIRAVACQMVTKTDLRTLSGDLHTAIHFEVAALKSEITVHGGRLQKLEETVRDTVEKAGTNTTVTTRQGNMLLALRRQTEDLDNRGRRSNIRVRGLPEPSTEEDMEATLKALFREILGADMPDNLAFDRAHRANRPRLADNIPRDIICCLHHYKHKESIMLKARSRPLWRFRGADVALFQDLSPLTLNARRAPITSPINGGSLLLYLQDTRMTECPCAGRRSAWDFCTAWAYHPLK</sequence>
<dbReference type="EMBL" id="OW240912">
    <property type="protein sequence ID" value="CAH2222648.1"/>
    <property type="molecule type" value="Genomic_DNA"/>
</dbReference>
<reference evidence="2" key="1">
    <citation type="submission" date="2022-03" db="EMBL/GenBank/DDBJ databases">
        <authorList>
            <person name="Alioto T."/>
            <person name="Alioto T."/>
            <person name="Gomez Garrido J."/>
        </authorList>
    </citation>
    <scope>NUCLEOTIDE SEQUENCE</scope>
</reference>
<gene>
    <name evidence="2" type="ORF">PECUL_23A015795</name>
</gene>
<dbReference type="Gene3D" id="3.30.70.1820">
    <property type="entry name" value="L1 transposable element, RRM domain"/>
    <property type="match status" value="1"/>
</dbReference>
<feature type="compositionally biased region" description="Polar residues" evidence="1">
    <location>
        <begin position="7"/>
        <end position="18"/>
    </location>
</feature>
<organism evidence="2 3">
    <name type="scientific">Pelobates cultripes</name>
    <name type="common">Western spadefoot toad</name>
    <dbReference type="NCBI Taxonomy" id="61616"/>
    <lineage>
        <taxon>Eukaryota</taxon>
        <taxon>Metazoa</taxon>
        <taxon>Chordata</taxon>
        <taxon>Craniata</taxon>
        <taxon>Vertebrata</taxon>
        <taxon>Euteleostomi</taxon>
        <taxon>Amphibia</taxon>
        <taxon>Batrachia</taxon>
        <taxon>Anura</taxon>
        <taxon>Pelobatoidea</taxon>
        <taxon>Pelobatidae</taxon>
        <taxon>Pelobates</taxon>
    </lineage>
</organism>
<dbReference type="AlphaFoldDB" id="A0AAD1VP52"/>
<dbReference type="PANTHER" id="PTHR11505">
    <property type="entry name" value="L1 TRANSPOSABLE ELEMENT-RELATED"/>
    <property type="match status" value="1"/>
</dbReference>
<feature type="region of interest" description="Disordered" evidence="1">
    <location>
        <begin position="1"/>
        <end position="46"/>
    </location>
</feature>
<keyword evidence="3" id="KW-1185">Reference proteome</keyword>
<accession>A0AAD1VP52</accession>
<evidence type="ECO:0000256" key="1">
    <source>
        <dbReference type="SAM" id="MobiDB-lite"/>
    </source>
</evidence>
<evidence type="ECO:0000313" key="3">
    <source>
        <dbReference type="Proteomes" id="UP001295444"/>
    </source>
</evidence>
<name>A0AAD1VP52_PELCU</name>
<dbReference type="Proteomes" id="UP001295444">
    <property type="component" value="Chromosome 01"/>
</dbReference>